<keyword evidence="1" id="KW-0456">Lyase</keyword>
<dbReference type="GO" id="GO:0016829">
    <property type="term" value="F:lyase activity"/>
    <property type="evidence" value="ECO:0007669"/>
    <property type="project" value="UniProtKB-KW"/>
</dbReference>
<dbReference type="RefSeq" id="WP_041905864.1">
    <property type="nucleotide sequence ID" value="NZ_JACJGE010000001.1"/>
</dbReference>
<dbReference type="InterPro" id="IPR019712">
    <property type="entry name" value="YtpB-like"/>
</dbReference>
<dbReference type="EMBL" id="JALANJ010000020">
    <property type="protein sequence ID" value="MCY8121741.1"/>
    <property type="molecule type" value="Genomic_DNA"/>
</dbReference>
<organism evidence="1 2">
    <name type="scientific">Bacillus spizizenii</name>
    <name type="common">Bacillus subtilis subsp. spizizenii</name>
    <dbReference type="NCBI Taxonomy" id="96241"/>
    <lineage>
        <taxon>Bacteria</taxon>
        <taxon>Bacillati</taxon>
        <taxon>Bacillota</taxon>
        <taxon>Bacilli</taxon>
        <taxon>Bacillales</taxon>
        <taxon>Bacillaceae</taxon>
        <taxon>Bacillus</taxon>
    </lineage>
</organism>
<reference evidence="1" key="1">
    <citation type="submission" date="2022-02" db="EMBL/GenBank/DDBJ databases">
        <title>Crop Bioprotection Bacillus Genome Sequencing.</title>
        <authorList>
            <person name="Dunlap C."/>
        </authorList>
    </citation>
    <scope>NUCLEOTIDE SEQUENCE</scope>
    <source>
        <strain evidence="1">M18B4</strain>
    </source>
</reference>
<proteinExistence type="predicted"/>
<sequence length="368" mass="43072">MTVPEHPFGLMAKVYRDIFPLVHQELDIWKQKSESIYNSELKAQATASIRDKTFHCEGGGILALLSGNQKQKCVEFIIAYQTISDYLDNLCDRSTSLDPQDFRMLHTSMQDALTVGAEPQNYYQFREEQDDSGYLHELVKTCQRVLGSIEHYDMIKPYLLELCGYYCDLQVHKHVIEHERVPRLEKWFTQYESELPEKMEWYEFSACAGSTLGIFCLVAYSFQPDFTEITAKKIRNSYFPYIQGLHILLDYLIDQEEDLLEGDLNFCSYYESHEEMMKRLEHFIQKADEHLQGIPHENFHRLINRGLLGVYLSDDKVAGQKEMGRLAKKLIKASGKTSFFFYINGRAYRKFQKMGWMKNSKKKAQIIC</sequence>
<dbReference type="Proteomes" id="UP001070352">
    <property type="component" value="Unassembled WGS sequence"/>
</dbReference>
<evidence type="ECO:0000313" key="2">
    <source>
        <dbReference type="Proteomes" id="UP001070352"/>
    </source>
</evidence>
<accession>A0A9Q4H9M7</accession>
<comment type="caution">
    <text evidence="1">The sequence shown here is derived from an EMBL/GenBank/DDBJ whole genome shotgun (WGS) entry which is preliminary data.</text>
</comment>
<name>A0A9Q4H9M7_BACSC</name>
<gene>
    <name evidence="1" type="primary">tbcS</name>
    <name evidence="1" type="synonym">ytpB</name>
    <name evidence="1" type="ORF">MOC45_14220</name>
</gene>
<dbReference type="AlphaFoldDB" id="A0A9Q4H9M7"/>
<dbReference type="Pfam" id="PF10776">
    <property type="entry name" value="DUF2600"/>
    <property type="match status" value="1"/>
</dbReference>
<protein>
    <submittedName>
        <fullName evidence="1">Tetraprenyl-beta-curcumene synthase</fullName>
        <ecNumber evidence="1">4.2.3.130</ecNumber>
    </submittedName>
</protein>
<dbReference type="EC" id="4.2.3.130" evidence="1"/>
<evidence type="ECO:0000313" key="1">
    <source>
        <dbReference type="EMBL" id="MCY8121741.1"/>
    </source>
</evidence>